<sequence>MKVKDKKIWTILAGGILCIVKIIRKIDKEDRVPGTIQRIG</sequence>
<reference evidence="1 2" key="1">
    <citation type="submission" date="2020-08" db="EMBL/GenBank/DDBJ databases">
        <title>Genomic Encyclopedia of Type Strains, Phase IV (KMG-IV): sequencing the most valuable type-strain genomes for metagenomic binning, comparative biology and taxonomic classification.</title>
        <authorList>
            <person name="Goeker M."/>
        </authorList>
    </citation>
    <scope>NUCLEOTIDE SEQUENCE [LARGE SCALE GENOMIC DNA]</scope>
    <source>
        <strain evidence="1 2">DSM 5391</strain>
    </source>
</reference>
<evidence type="ECO:0000313" key="1">
    <source>
        <dbReference type="EMBL" id="MBB6446721.1"/>
    </source>
</evidence>
<organism evidence="1 2">
    <name type="scientific">Bacillus benzoevorans</name>
    <dbReference type="NCBI Taxonomy" id="1456"/>
    <lineage>
        <taxon>Bacteria</taxon>
        <taxon>Bacillati</taxon>
        <taxon>Bacillota</taxon>
        <taxon>Bacilli</taxon>
        <taxon>Bacillales</taxon>
        <taxon>Bacillaceae</taxon>
        <taxon>Bacillus</taxon>
    </lineage>
</organism>
<keyword evidence="2" id="KW-1185">Reference proteome</keyword>
<dbReference type="Proteomes" id="UP000531594">
    <property type="component" value="Unassembled WGS sequence"/>
</dbReference>
<comment type="caution">
    <text evidence="1">The sequence shown here is derived from an EMBL/GenBank/DDBJ whole genome shotgun (WGS) entry which is preliminary data.</text>
</comment>
<dbReference type="EMBL" id="JACHGK010000013">
    <property type="protein sequence ID" value="MBB6446721.1"/>
    <property type="molecule type" value="Genomic_DNA"/>
</dbReference>
<protein>
    <submittedName>
        <fullName evidence="1">Uncharacterized protein</fullName>
    </submittedName>
</protein>
<proteinExistence type="predicted"/>
<evidence type="ECO:0000313" key="2">
    <source>
        <dbReference type="Proteomes" id="UP000531594"/>
    </source>
</evidence>
<dbReference type="AlphaFoldDB" id="A0A7X0HW73"/>
<name>A0A7X0HW73_9BACI</name>
<accession>A0A7X0HW73</accession>
<gene>
    <name evidence="1" type="ORF">HNR53_003385</name>
</gene>